<feature type="repeat" description="TPR" evidence="8">
    <location>
        <begin position="252"/>
        <end position="285"/>
    </location>
</feature>
<comment type="catalytic activity">
    <reaction evidence="1">
        <text>[protein]-peptidylproline (omega=180) = [protein]-peptidylproline (omega=0)</text>
        <dbReference type="Rhea" id="RHEA:16237"/>
        <dbReference type="Rhea" id="RHEA-COMP:10747"/>
        <dbReference type="Rhea" id="RHEA-COMP:10748"/>
        <dbReference type="ChEBI" id="CHEBI:83833"/>
        <dbReference type="ChEBI" id="CHEBI:83834"/>
        <dbReference type="EC" id="5.2.1.8"/>
    </reaction>
</comment>
<sequence length="335" mass="37163">MAPQQPQGLCLASASPAHLLLLPCALAAYADHKQVALRRVAARLSCQGAHRVPVPCPVSRVRKQRPRGEGCRGLGVWFFIQNWFGLSNTDAFGEQGRAAKNQFSAVPPNSAVSMDVGLVSLKPVVDVTGDLKISVSIILAYLTSSFYGISLAEQEKESWEMSAHEKLEAAEKSKVAGNDLFKIGKFQRAANKYNKRGYVNEDGHFEDEPEKLIKTLRVSCWLNHAACCLKLKDFTQAISLCSKILEIESCNVKALYRRAQAYGELYDLELAKTDVLKALELDPNNKEVKLLQANLKKLQVERNKVDAKKRKVENSSHNEEAKNVDAEKAEVVKEL</sequence>
<dbReference type="OrthoDB" id="638728at2759"/>
<dbReference type="GO" id="GO:0003755">
    <property type="term" value="F:peptidyl-prolyl cis-trans isomerase activity"/>
    <property type="evidence" value="ECO:0007669"/>
    <property type="project" value="UniProtKB-EC"/>
</dbReference>
<keyword evidence="5" id="KW-0697">Rotamase</keyword>
<feature type="region of interest" description="Disordered" evidence="9">
    <location>
        <begin position="306"/>
        <end position="335"/>
    </location>
</feature>
<keyword evidence="3" id="KW-0677">Repeat</keyword>
<reference evidence="11" key="1">
    <citation type="submission" date="2020-10" db="EMBL/GenBank/DDBJ databases">
        <authorList>
            <person name="Han B."/>
            <person name="Lu T."/>
            <person name="Zhao Q."/>
            <person name="Huang X."/>
            <person name="Zhao Y."/>
        </authorList>
    </citation>
    <scope>NUCLEOTIDE SEQUENCE</scope>
</reference>
<dbReference type="EC" id="5.2.1.8" evidence="2"/>
<proteinExistence type="predicted"/>
<name>A0A811SFA8_9POAL</name>
<comment type="caution">
    <text evidence="11">The sequence shown here is derived from an EMBL/GenBank/DDBJ whole genome shotgun (WGS) entry which is preliminary data.</text>
</comment>
<evidence type="ECO:0000256" key="9">
    <source>
        <dbReference type="SAM" id="MobiDB-lite"/>
    </source>
</evidence>
<evidence type="ECO:0000256" key="7">
    <source>
        <dbReference type="ARBA" id="ARBA00029569"/>
    </source>
</evidence>
<keyword evidence="4 8" id="KW-0802">TPR repeat</keyword>
<dbReference type="SUPFAM" id="SSF48452">
    <property type="entry name" value="TPR-like"/>
    <property type="match status" value="1"/>
</dbReference>
<evidence type="ECO:0000313" key="11">
    <source>
        <dbReference type="EMBL" id="CAD6341478.1"/>
    </source>
</evidence>
<evidence type="ECO:0000256" key="6">
    <source>
        <dbReference type="ARBA" id="ARBA00023235"/>
    </source>
</evidence>
<dbReference type="EMBL" id="CAJGYO010000223">
    <property type="protein sequence ID" value="CAD6341478.1"/>
    <property type="molecule type" value="Genomic_DNA"/>
</dbReference>
<dbReference type="InterPro" id="IPR011990">
    <property type="entry name" value="TPR-like_helical_dom_sf"/>
</dbReference>
<evidence type="ECO:0000256" key="3">
    <source>
        <dbReference type="ARBA" id="ARBA00022737"/>
    </source>
</evidence>
<evidence type="ECO:0000256" key="8">
    <source>
        <dbReference type="PROSITE-ProRule" id="PRU00339"/>
    </source>
</evidence>
<dbReference type="InterPro" id="IPR019734">
    <property type="entry name" value="TPR_rpt"/>
</dbReference>
<evidence type="ECO:0000256" key="2">
    <source>
        <dbReference type="ARBA" id="ARBA00013194"/>
    </source>
</evidence>
<feature type="signal peptide" evidence="10">
    <location>
        <begin position="1"/>
        <end position="27"/>
    </location>
</feature>
<dbReference type="PANTHER" id="PTHR46512">
    <property type="entry name" value="PEPTIDYLPROLYL ISOMERASE"/>
    <property type="match status" value="1"/>
</dbReference>
<accession>A0A811SFA8</accession>
<dbReference type="SMART" id="SM00028">
    <property type="entry name" value="TPR"/>
    <property type="match status" value="2"/>
</dbReference>
<keyword evidence="12" id="KW-1185">Reference proteome</keyword>
<evidence type="ECO:0000313" key="12">
    <source>
        <dbReference type="Proteomes" id="UP000604825"/>
    </source>
</evidence>
<organism evidence="11 12">
    <name type="scientific">Miscanthus lutarioriparius</name>
    <dbReference type="NCBI Taxonomy" id="422564"/>
    <lineage>
        <taxon>Eukaryota</taxon>
        <taxon>Viridiplantae</taxon>
        <taxon>Streptophyta</taxon>
        <taxon>Embryophyta</taxon>
        <taxon>Tracheophyta</taxon>
        <taxon>Spermatophyta</taxon>
        <taxon>Magnoliopsida</taxon>
        <taxon>Liliopsida</taxon>
        <taxon>Poales</taxon>
        <taxon>Poaceae</taxon>
        <taxon>PACMAD clade</taxon>
        <taxon>Panicoideae</taxon>
        <taxon>Andropogonodae</taxon>
        <taxon>Andropogoneae</taxon>
        <taxon>Saccharinae</taxon>
        <taxon>Miscanthus</taxon>
    </lineage>
</organism>
<evidence type="ECO:0000256" key="10">
    <source>
        <dbReference type="SAM" id="SignalP"/>
    </source>
</evidence>
<dbReference type="InterPro" id="IPR050754">
    <property type="entry name" value="FKBP4/5/8-like"/>
</dbReference>
<evidence type="ECO:0000256" key="5">
    <source>
        <dbReference type="ARBA" id="ARBA00023110"/>
    </source>
</evidence>
<keyword evidence="10" id="KW-0732">Signal</keyword>
<dbReference type="Pfam" id="PF13181">
    <property type="entry name" value="TPR_8"/>
    <property type="match status" value="1"/>
</dbReference>
<protein>
    <recommendedName>
        <fullName evidence="2">peptidylprolyl isomerase</fullName>
        <ecNumber evidence="2">5.2.1.8</ecNumber>
    </recommendedName>
    <alternativeName>
        <fullName evidence="7">Rotamase</fullName>
    </alternativeName>
</protein>
<dbReference type="PANTHER" id="PTHR46512:SF9">
    <property type="entry name" value="PEPTIDYLPROLYL ISOMERASE"/>
    <property type="match status" value="1"/>
</dbReference>
<gene>
    <name evidence="11" type="ORF">NCGR_LOCUS65576</name>
</gene>
<keyword evidence="6" id="KW-0413">Isomerase</keyword>
<feature type="chain" id="PRO_5032745212" description="peptidylprolyl isomerase" evidence="10">
    <location>
        <begin position="28"/>
        <end position="335"/>
    </location>
</feature>
<dbReference type="AlphaFoldDB" id="A0A811SFA8"/>
<evidence type="ECO:0000256" key="4">
    <source>
        <dbReference type="ARBA" id="ARBA00022803"/>
    </source>
</evidence>
<evidence type="ECO:0000256" key="1">
    <source>
        <dbReference type="ARBA" id="ARBA00000971"/>
    </source>
</evidence>
<dbReference type="Proteomes" id="UP000604825">
    <property type="component" value="Unassembled WGS sequence"/>
</dbReference>
<dbReference type="PROSITE" id="PS50005">
    <property type="entry name" value="TPR"/>
    <property type="match status" value="1"/>
</dbReference>
<dbReference type="FunFam" id="1.25.40.10:FF:000008">
    <property type="entry name" value="Peptidylprolyl isomerase"/>
    <property type="match status" value="1"/>
</dbReference>
<dbReference type="Gene3D" id="1.25.40.10">
    <property type="entry name" value="Tetratricopeptide repeat domain"/>
    <property type="match status" value="1"/>
</dbReference>